<protein>
    <submittedName>
        <fullName evidence="2">Inner membrane protein</fullName>
    </submittedName>
</protein>
<dbReference type="AlphaFoldDB" id="A0A6J4PY81"/>
<evidence type="ECO:0000256" key="1">
    <source>
        <dbReference type="SAM" id="MobiDB-lite"/>
    </source>
</evidence>
<dbReference type="EMBL" id="CADCUW010000373">
    <property type="protein sequence ID" value="CAA9429063.1"/>
    <property type="molecule type" value="Genomic_DNA"/>
</dbReference>
<organism evidence="2">
    <name type="scientific">uncultured Rubrobacteraceae bacterium</name>
    <dbReference type="NCBI Taxonomy" id="349277"/>
    <lineage>
        <taxon>Bacteria</taxon>
        <taxon>Bacillati</taxon>
        <taxon>Actinomycetota</taxon>
        <taxon>Rubrobacteria</taxon>
        <taxon>Rubrobacterales</taxon>
        <taxon>Rubrobacteraceae</taxon>
        <taxon>environmental samples</taxon>
    </lineage>
</organism>
<feature type="non-terminal residue" evidence="2">
    <location>
        <position position="39"/>
    </location>
</feature>
<name>A0A6J4PY81_9ACTN</name>
<feature type="non-terminal residue" evidence="2">
    <location>
        <position position="1"/>
    </location>
</feature>
<feature type="compositionally biased region" description="Low complexity" evidence="1">
    <location>
        <begin position="10"/>
        <end position="21"/>
    </location>
</feature>
<feature type="region of interest" description="Disordered" evidence="1">
    <location>
        <begin position="1"/>
        <end position="39"/>
    </location>
</feature>
<reference evidence="2" key="1">
    <citation type="submission" date="2020-02" db="EMBL/GenBank/DDBJ databases">
        <authorList>
            <person name="Meier V. D."/>
        </authorList>
    </citation>
    <scope>NUCLEOTIDE SEQUENCE</scope>
    <source>
        <strain evidence="2">AVDCRST_MAG01</strain>
    </source>
</reference>
<feature type="compositionally biased region" description="Basic residues" evidence="1">
    <location>
        <begin position="30"/>
        <end position="39"/>
    </location>
</feature>
<accession>A0A6J4PY81</accession>
<proteinExistence type="predicted"/>
<gene>
    <name evidence="2" type="ORF">AVDCRST_MAG01-01-2794</name>
</gene>
<sequence>GPRRLRAPLRGRGPSGPVVGVERAHDGHPVGRRRPAARM</sequence>
<evidence type="ECO:0000313" key="2">
    <source>
        <dbReference type="EMBL" id="CAA9429063.1"/>
    </source>
</evidence>